<dbReference type="GO" id="GO:0016717">
    <property type="term" value="F:oxidoreductase activity, acting on paired donors, with oxidation of a pair of donors resulting in the reduction of molecular oxygen to two molecules of water"/>
    <property type="evidence" value="ECO:0007669"/>
    <property type="project" value="InterPro"/>
</dbReference>
<evidence type="ECO:0000256" key="6">
    <source>
        <dbReference type="ARBA" id="ARBA00022832"/>
    </source>
</evidence>
<evidence type="ECO:0000256" key="4">
    <source>
        <dbReference type="ARBA" id="ARBA00022516"/>
    </source>
</evidence>
<dbReference type="Proteomes" id="UP000290289">
    <property type="component" value="Chromosome 2"/>
</dbReference>
<comment type="cofactor">
    <cofactor evidence="12">
        <name>Fe(2+)</name>
        <dbReference type="ChEBI" id="CHEBI:29033"/>
    </cofactor>
</comment>
<dbReference type="EMBL" id="RDQH01000328">
    <property type="protein sequence ID" value="RXI06475.1"/>
    <property type="molecule type" value="Genomic_DNA"/>
</dbReference>
<evidence type="ECO:0000256" key="7">
    <source>
        <dbReference type="ARBA" id="ARBA00022989"/>
    </source>
</evidence>
<dbReference type="AlphaFoldDB" id="A0A498KL28"/>
<dbReference type="InterPro" id="IPR015876">
    <property type="entry name" value="Acyl-CoA_DS"/>
</dbReference>
<evidence type="ECO:0000256" key="8">
    <source>
        <dbReference type="ARBA" id="ARBA00023002"/>
    </source>
</evidence>
<keyword evidence="6" id="KW-0276">Fatty acid metabolism</keyword>
<accession>A0A498KL28</accession>
<evidence type="ECO:0000256" key="10">
    <source>
        <dbReference type="ARBA" id="ARBA00023136"/>
    </source>
</evidence>
<keyword evidence="7 13" id="KW-1133">Transmembrane helix</keyword>
<keyword evidence="5 12" id="KW-0812">Transmembrane</keyword>
<evidence type="ECO:0000256" key="12">
    <source>
        <dbReference type="RuleBase" id="RU000581"/>
    </source>
</evidence>
<keyword evidence="9" id="KW-0443">Lipid metabolism</keyword>
<dbReference type="PANTHER" id="PTHR11351:SF31">
    <property type="entry name" value="DESATURASE 1, ISOFORM A-RELATED"/>
    <property type="match status" value="1"/>
</dbReference>
<name>A0A498KL28_MALDO</name>
<evidence type="ECO:0000256" key="13">
    <source>
        <dbReference type="SAM" id="Phobius"/>
    </source>
</evidence>
<feature type="transmembrane region" description="Helical" evidence="13">
    <location>
        <begin position="56"/>
        <end position="79"/>
    </location>
</feature>
<evidence type="ECO:0000313" key="15">
    <source>
        <dbReference type="Proteomes" id="UP000290289"/>
    </source>
</evidence>
<dbReference type="GO" id="GO:0042761">
    <property type="term" value="P:very long-chain fatty acid biosynthetic process"/>
    <property type="evidence" value="ECO:0007669"/>
    <property type="project" value="TreeGrafter"/>
</dbReference>
<dbReference type="STRING" id="3750.A0A498KL28"/>
<keyword evidence="10 13" id="KW-0472">Membrane</keyword>
<organism evidence="14 15">
    <name type="scientific">Malus domestica</name>
    <name type="common">Apple</name>
    <name type="synonym">Pyrus malus</name>
    <dbReference type="NCBI Taxonomy" id="3750"/>
    <lineage>
        <taxon>Eukaryota</taxon>
        <taxon>Viridiplantae</taxon>
        <taxon>Streptophyta</taxon>
        <taxon>Embryophyta</taxon>
        <taxon>Tracheophyta</taxon>
        <taxon>Spermatophyta</taxon>
        <taxon>Magnoliopsida</taxon>
        <taxon>eudicotyledons</taxon>
        <taxon>Gunneridae</taxon>
        <taxon>Pentapetalae</taxon>
        <taxon>rosids</taxon>
        <taxon>fabids</taxon>
        <taxon>Rosales</taxon>
        <taxon>Rosaceae</taxon>
        <taxon>Amygdaloideae</taxon>
        <taxon>Maleae</taxon>
        <taxon>Malus</taxon>
    </lineage>
</organism>
<evidence type="ECO:0000256" key="5">
    <source>
        <dbReference type="ARBA" id="ARBA00022692"/>
    </source>
</evidence>
<dbReference type="GO" id="GO:0005789">
    <property type="term" value="C:endoplasmic reticulum membrane"/>
    <property type="evidence" value="ECO:0007669"/>
    <property type="project" value="TreeGrafter"/>
</dbReference>
<evidence type="ECO:0000256" key="2">
    <source>
        <dbReference type="ARBA" id="ARBA00005189"/>
    </source>
</evidence>
<reference evidence="14 15" key="1">
    <citation type="submission" date="2018-10" db="EMBL/GenBank/DDBJ databases">
        <title>A high-quality apple genome assembly.</title>
        <authorList>
            <person name="Hu J."/>
        </authorList>
    </citation>
    <scope>NUCLEOTIDE SEQUENCE [LARGE SCALE GENOMIC DNA]</scope>
    <source>
        <strain evidence="15">cv. HFTH1</strain>
        <tissue evidence="14">Young leaf</tissue>
    </source>
</reference>
<evidence type="ECO:0000256" key="1">
    <source>
        <dbReference type="ARBA" id="ARBA00004141"/>
    </source>
</evidence>
<evidence type="ECO:0000256" key="9">
    <source>
        <dbReference type="ARBA" id="ARBA00023098"/>
    </source>
</evidence>
<comment type="subcellular location">
    <subcellularLocation>
        <location evidence="1">Membrane</location>
        <topology evidence="1">Multi-pass membrane protein</topology>
    </subcellularLocation>
</comment>
<evidence type="ECO:0008006" key="16">
    <source>
        <dbReference type="Google" id="ProtNLM"/>
    </source>
</evidence>
<evidence type="ECO:0000313" key="14">
    <source>
        <dbReference type="EMBL" id="RXI06475.1"/>
    </source>
</evidence>
<comment type="similarity">
    <text evidence="3 12">Belongs to the fatty acid desaturase type 1 family.</text>
</comment>
<comment type="pathway">
    <text evidence="2">Lipid metabolism.</text>
</comment>
<keyword evidence="8 12" id="KW-0560">Oxidoreductase</keyword>
<keyword evidence="15" id="KW-1185">Reference proteome</keyword>
<proteinExistence type="inferred from homology"/>
<comment type="caution">
    <text evidence="14">The sequence shown here is derived from an EMBL/GenBank/DDBJ whole genome shotgun (WGS) entry which is preliminary data.</text>
</comment>
<keyword evidence="4 12" id="KW-0444">Lipid biosynthesis</keyword>
<evidence type="ECO:0000256" key="3">
    <source>
        <dbReference type="ARBA" id="ARBA00009295"/>
    </source>
</evidence>
<protein>
    <recommendedName>
        <fullName evidence="16">Fatty acid desaturase domain-containing protein</fullName>
    </recommendedName>
</protein>
<gene>
    <name evidence="14" type="ORF">DVH24_018517</name>
</gene>
<comment type="domain">
    <text evidence="12">The histidine box domains are involved in binding the catalytic metal ions.</text>
</comment>
<evidence type="ECO:0000256" key="11">
    <source>
        <dbReference type="ARBA" id="ARBA00023160"/>
    </source>
</evidence>
<dbReference type="PRINTS" id="PR00075">
    <property type="entry name" value="FACDDSATRASE"/>
</dbReference>
<dbReference type="PANTHER" id="PTHR11351">
    <property type="entry name" value="ACYL-COA DESATURASE"/>
    <property type="match status" value="1"/>
</dbReference>
<keyword evidence="11 12" id="KW-0275">Fatty acid biosynthesis</keyword>
<sequence length="239" mass="27844">MANLPIPNVLKKRSQSIELEAEGNVLNNIGLLKIWVTLLKTPCANFWGRKWNLLDIVTAAFWLMLVLGYVTGFGITLSYHRNLAHRSFRLPKLLEYLFAYCGVLSVQGSPIEWVSTHRYHHQFTDTEKDAHSPLKGFWYSHMGWILDSRSRFGRYGGLRNVEDLKKQPFYVFLHHTLLLHSFLLGWREDARQGLEWWQQIDVTWYIIKFLEALGLATDVKTPSEAHKQRMKAKSMAAQE</sequence>
<dbReference type="CDD" id="cd03505">
    <property type="entry name" value="Delta9-FADS-like"/>
    <property type="match status" value="1"/>
</dbReference>